<gene>
    <name evidence="1" type="ordered locus">LEPBI_I1064</name>
</gene>
<dbReference type="KEGG" id="lbi:LEPBI_I1064"/>
<dbReference type="Proteomes" id="UP000001847">
    <property type="component" value="Chromosome I"/>
</dbReference>
<organism evidence="1 2">
    <name type="scientific">Leptospira biflexa serovar Patoc (strain Patoc 1 / ATCC 23582 / Paris)</name>
    <dbReference type="NCBI Taxonomy" id="456481"/>
    <lineage>
        <taxon>Bacteria</taxon>
        <taxon>Pseudomonadati</taxon>
        <taxon>Spirochaetota</taxon>
        <taxon>Spirochaetia</taxon>
        <taxon>Leptospirales</taxon>
        <taxon>Leptospiraceae</taxon>
        <taxon>Leptospira</taxon>
    </lineage>
</organism>
<dbReference type="AlphaFoldDB" id="B0SN00"/>
<name>B0SN00_LEPBP</name>
<protein>
    <submittedName>
        <fullName evidence="1">Uncharacterized protein</fullName>
    </submittedName>
</protein>
<evidence type="ECO:0000313" key="1">
    <source>
        <dbReference type="EMBL" id="ABZ97187.1"/>
    </source>
</evidence>
<reference evidence="1 2" key="1">
    <citation type="journal article" date="2008" name="PLoS ONE">
        <title>Genome sequence of the saprophyte Leptospira biflexa provides insights into the evolution of Leptospira and the pathogenesis of leptospirosis.</title>
        <authorList>
            <person name="Picardeau M."/>
            <person name="Bulach D.M."/>
            <person name="Bouchier C."/>
            <person name="Zuerner R.L."/>
            <person name="Zidane N."/>
            <person name="Wilson P.J."/>
            <person name="Creno S."/>
            <person name="Kuczek E.S."/>
            <person name="Bommezzadri S."/>
            <person name="Davis J.C."/>
            <person name="McGrath A."/>
            <person name="Johnson M.J."/>
            <person name="Boursaux-Eude C."/>
            <person name="Seemann T."/>
            <person name="Rouy Z."/>
            <person name="Coppel R.L."/>
            <person name="Rood J.I."/>
            <person name="Lajus A."/>
            <person name="Davies J.K."/>
            <person name="Medigue C."/>
            <person name="Adler B."/>
        </authorList>
    </citation>
    <scope>NUCLEOTIDE SEQUENCE [LARGE SCALE GENOMIC DNA]</scope>
    <source>
        <strain evidence="2">Patoc 1 / ATCC 23582 / Paris</strain>
    </source>
</reference>
<sequence length="27" mass="3212">MYISPFEKLKVFESLFLVLFVNPKKGH</sequence>
<evidence type="ECO:0000313" key="2">
    <source>
        <dbReference type="Proteomes" id="UP000001847"/>
    </source>
</evidence>
<accession>B0SN00</accession>
<proteinExistence type="predicted"/>
<dbReference type="HOGENOM" id="CLU_3414788_0_0_12"/>
<dbReference type="EMBL" id="CP000786">
    <property type="protein sequence ID" value="ABZ97187.1"/>
    <property type="molecule type" value="Genomic_DNA"/>
</dbReference>
<keyword evidence="2" id="KW-1185">Reference proteome</keyword>